<dbReference type="Gene3D" id="2.40.160.20">
    <property type="match status" value="1"/>
</dbReference>
<dbReference type="EMBL" id="CP089982">
    <property type="protein sequence ID" value="WXA94150.1"/>
    <property type="molecule type" value="Genomic_DNA"/>
</dbReference>
<evidence type="ECO:0000313" key="2">
    <source>
        <dbReference type="EMBL" id="WXA94150.1"/>
    </source>
</evidence>
<feature type="signal peptide" evidence="1">
    <location>
        <begin position="1"/>
        <end position="24"/>
    </location>
</feature>
<name>A0ABZ2K9B0_9BACT</name>
<evidence type="ECO:0000313" key="3">
    <source>
        <dbReference type="Proteomes" id="UP001379533"/>
    </source>
</evidence>
<feature type="chain" id="PRO_5045899357" evidence="1">
    <location>
        <begin position="25"/>
        <end position="286"/>
    </location>
</feature>
<sequence>MKYARLGLALFGAMGSFFSMTAHAQEVATWRCELADHEGIDDGDARTAAKLVCAEVQRGGPAPGGVYQVGLGKLGTAVILTLEADVRGAHDQRQMKLSGIEEVATAAPRIADALLHGKSVDQTERLGGLTNEETKNAKRKQGSMHFALGLFGVSPNMKGIAPGVDFTLHYETADFSVGVGARFAGKTNDSYKMMYDALNIGGRYYLTSTDVSPFLGGGIAWTWLTADGFESNNGIGAYAELGVELLRTHSAHLAAIARIDVPSYSLERRSTASYYAPASSGMAFTF</sequence>
<keyword evidence="1" id="KW-0732">Signal</keyword>
<reference evidence="2 3" key="1">
    <citation type="submission" date="2021-12" db="EMBL/GenBank/DDBJ databases">
        <title>Discovery of the Pendulisporaceae a myxobacterial family with distinct sporulation behavior and unique specialized metabolism.</title>
        <authorList>
            <person name="Garcia R."/>
            <person name="Popoff A."/>
            <person name="Bader C.D."/>
            <person name="Loehr J."/>
            <person name="Walesch S."/>
            <person name="Walt C."/>
            <person name="Boldt J."/>
            <person name="Bunk B."/>
            <person name="Haeckl F.J.F.P.J."/>
            <person name="Gunesch A.P."/>
            <person name="Birkelbach J."/>
            <person name="Nuebel U."/>
            <person name="Pietschmann T."/>
            <person name="Bach T."/>
            <person name="Mueller R."/>
        </authorList>
    </citation>
    <scope>NUCLEOTIDE SEQUENCE [LARGE SCALE GENOMIC DNA]</scope>
    <source>
        <strain evidence="2 3">MSr12523</strain>
    </source>
</reference>
<proteinExistence type="predicted"/>
<dbReference type="RefSeq" id="WP_394844752.1">
    <property type="nucleotide sequence ID" value="NZ_CP089982.1"/>
</dbReference>
<organism evidence="2 3">
    <name type="scientific">Pendulispora brunnea</name>
    <dbReference type="NCBI Taxonomy" id="2905690"/>
    <lineage>
        <taxon>Bacteria</taxon>
        <taxon>Pseudomonadati</taxon>
        <taxon>Myxococcota</taxon>
        <taxon>Myxococcia</taxon>
        <taxon>Myxococcales</taxon>
        <taxon>Sorangiineae</taxon>
        <taxon>Pendulisporaceae</taxon>
        <taxon>Pendulispora</taxon>
    </lineage>
</organism>
<keyword evidence="3" id="KW-1185">Reference proteome</keyword>
<dbReference type="Proteomes" id="UP001379533">
    <property type="component" value="Chromosome"/>
</dbReference>
<dbReference type="SUPFAM" id="SSF56925">
    <property type="entry name" value="OMPA-like"/>
    <property type="match status" value="1"/>
</dbReference>
<protein>
    <submittedName>
        <fullName evidence="2">Uncharacterized protein</fullName>
    </submittedName>
</protein>
<evidence type="ECO:0000256" key="1">
    <source>
        <dbReference type="SAM" id="SignalP"/>
    </source>
</evidence>
<dbReference type="InterPro" id="IPR011250">
    <property type="entry name" value="OMP/PagP_B-barrel"/>
</dbReference>
<accession>A0ABZ2K9B0</accession>
<gene>
    <name evidence="2" type="ORF">LZC95_47865</name>
</gene>